<accession>A0ABQ5AR04</accession>
<keyword evidence="3" id="KW-1185">Reference proteome</keyword>
<name>A0ABQ5AR04_9ASTR</name>
<evidence type="ECO:0000256" key="1">
    <source>
        <dbReference type="SAM" id="MobiDB-lite"/>
    </source>
</evidence>
<sequence length="314" mass="35875">MGDANPICTLRDRSKPSHEGYRNTIELPEGNNVENLSQKHELVSRTYSKKSLIMASTFGSKSKSFMTMSLPPQDEPLTNRLVNDPRDFAKLDKAISLPQDAPSTFDCRLIELEHQVQRLMEAYIALMQPTQRTDETGSRQFAMNQGPRSFNEAANAWKGKPNFNWAYAQTFTIPWNGSFSTYSSNYQTKLEKALILDDTPIRNTAGSLAAQMNFTSTNYPIKEELRCEGIKSPLKLLSPKYLSQSSLAEQNRNPSSPKRVHFVYSIVILNKEDEAKEEGNVKSSTTDYKDHEMIVESKEEFEEETRRNQRRRGR</sequence>
<evidence type="ECO:0000313" key="2">
    <source>
        <dbReference type="EMBL" id="GJT05106.1"/>
    </source>
</evidence>
<evidence type="ECO:0000313" key="3">
    <source>
        <dbReference type="Proteomes" id="UP001151760"/>
    </source>
</evidence>
<dbReference type="Proteomes" id="UP001151760">
    <property type="component" value="Unassembled WGS sequence"/>
</dbReference>
<comment type="caution">
    <text evidence="2">The sequence shown here is derived from an EMBL/GenBank/DDBJ whole genome shotgun (WGS) entry which is preliminary data.</text>
</comment>
<feature type="compositionally biased region" description="Basic and acidic residues" evidence="1">
    <location>
        <begin position="10"/>
        <end position="21"/>
    </location>
</feature>
<gene>
    <name evidence="2" type="ORF">Tco_0839568</name>
</gene>
<feature type="region of interest" description="Disordered" evidence="1">
    <location>
        <begin position="275"/>
        <end position="314"/>
    </location>
</feature>
<feature type="compositionally biased region" description="Basic and acidic residues" evidence="1">
    <location>
        <begin position="287"/>
        <end position="298"/>
    </location>
</feature>
<reference evidence="2" key="2">
    <citation type="submission" date="2022-01" db="EMBL/GenBank/DDBJ databases">
        <authorList>
            <person name="Yamashiro T."/>
            <person name="Shiraishi A."/>
            <person name="Satake H."/>
            <person name="Nakayama K."/>
        </authorList>
    </citation>
    <scope>NUCLEOTIDE SEQUENCE</scope>
</reference>
<proteinExistence type="predicted"/>
<dbReference type="EMBL" id="BQNB010012560">
    <property type="protein sequence ID" value="GJT05106.1"/>
    <property type="molecule type" value="Genomic_DNA"/>
</dbReference>
<organism evidence="2 3">
    <name type="scientific">Tanacetum coccineum</name>
    <dbReference type="NCBI Taxonomy" id="301880"/>
    <lineage>
        <taxon>Eukaryota</taxon>
        <taxon>Viridiplantae</taxon>
        <taxon>Streptophyta</taxon>
        <taxon>Embryophyta</taxon>
        <taxon>Tracheophyta</taxon>
        <taxon>Spermatophyta</taxon>
        <taxon>Magnoliopsida</taxon>
        <taxon>eudicotyledons</taxon>
        <taxon>Gunneridae</taxon>
        <taxon>Pentapetalae</taxon>
        <taxon>asterids</taxon>
        <taxon>campanulids</taxon>
        <taxon>Asterales</taxon>
        <taxon>Asteraceae</taxon>
        <taxon>Asteroideae</taxon>
        <taxon>Anthemideae</taxon>
        <taxon>Anthemidinae</taxon>
        <taxon>Tanacetum</taxon>
    </lineage>
</organism>
<feature type="region of interest" description="Disordered" evidence="1">
    <location>
        <begin position="1"/>
        <end position="23"/>
    </location>
</feature>
<reference evidence="2" key="1">
    <citation type="journal article" date="2022" name="Int. J. Mol. Sci.">
        <title>Draft Genome of Tanacetum Coccineum: Genomic Comparison of Closely Related Tanacetum-Family Plants.</title>
        <authorList>
            <person name="Yamashiro T."/>
            <person name="Shiraishi A."/>
            <person name="Nakayama K."/>
            <person name="Satake H."/>
        </authorList>
    </citation>
    <scope>NUCLEOTIDE SEQUENCE</scope>
</reference>
<protein>
    <submittedName>
        <fullName evidence="2">Uncharacterized protein</fullName>
    </submittedName>
</protein>